<dbReference type="InterPro" id="IPR036758">
    <property type="entry name" value="At5g01610-like"/>
</dbReference>
<dbReference type="STRING" id="3880.A0A072VBV3"/>
<dbReference type="PANTHER" id="PTHR31676:SF195">
    <property type="entry name" value="DUF538 FAMILY PROTEIN"/>
    <property type="match status" value="1"/>
</dbReference>
<protein>
    <submittedName>
        <fullName evidence="1">DUF538 family protein</fullName>
    </submittedName>
</protein>
<accession>A0A072VBV3</accession>
<evidence type="ECO:0000313" key="4">
    <source>
        <dbReference type="Proteomes" id="UP000002051"/>
    </source>
</evidence>
<dbReference type="EnsemblPlants" id="KEH39272">
    <property type="protein sequence ID" value="KEH39272"/>
    <property type="gene ID" value="MTR_2g091210"/>
</dbReference>
<dbReference type="PANTHER" id="PTHR31676">
    <property type="entry name" value="T31J12.3 PROTEIN-RELATED"/>
    <property type="match status" value="1"/>
</dbReference>
<dbReference type="Proteomes" id="UP000265566">
    <property type="component" value="Chromosome 2"/>
</dbReference>
<reference evidence="3" key="3">
    <citation type="submission" date="2015-04" db="UniProtKB">
        <authorList>
            <consortium name="EnsemblPlants"/>
        </authorList>
    </citation>
    <scope>IDENTIFICATION</scope>
    <source>
        <strain evidence="3">cv. Jemalong A17</strain>
    </source>
</reference>
<evidence type="ECO:0000313" key="3">
    <source>
        <dbReference type="EnsemblPlants" id="KEH39272"/>
    </source>
</evidence>
<name>A0A072VBV3_MEDTR</name>
<organism evidence="1 4">
    <name type="scientific">Medicago truncatula</name>
    <name type="common">Barrel medic</name>
    <name type="synonym">Medicago tribuloides</name>
    <dbReference type="NCBI Taxonomy" id="3880"/>
    <lineage>
        <taxon>Eukaryota</taxon>
        <taxon>Viridiplantae</taxon>
        <taxon>Streptophyta</taxon>
        <taxon>Embryophyta</taxon>
        <taxon>Tracheophyta</taxon>
        <taxon>Spermatophyta</taxon>
        <taxon>Magnoliopsida</taxon>
        <taxon>eudicotyledons</taxon>
        <taxon>Gunneridae</taxon>
        <taxon>Pentapetalae</taxon>
        <taxon>rosids</taxon>
        <taxon>fabids</taxon>
        <taxon>Fabales</taxon>
        <taxon>Fabaceae</taxon>
        <taxon>Papilionoideae</taxon>
        <taxon>50 kb inversion clade</taxon>
        <taxon>NPAAA clade</taxon>
        <taxon>Hologalegina</taxon>
        <taxon>IRL clade</taxon>
        <taxon>Trifolieae</taxon>
        <taxon>Medicago</taxon>
    </lineage>
</organism>
<dbReference type="HOGENOM" id="CLU_105193_2_0_1"/>
<keyword evidence="4" id="KW-1185">Reference proteome</keyword>
<dbReference type="AlphaFoldDB" id="A0A072VBV3"/>
<evidence type="ECO:0000313" key="2">
    <source>
        <dbReference type="EMBL" id="RHN75838.1"/>
    </source>
</evidence>
<reference evidence="1 4" key="1">
    <citation type="journal article" date="2011" name="Nature">
        <title>The Medicago genome provides insight into the evolution of rhizobial symbioses.</title>
        <authorList>
            <person name="Young N.D."/>
            <person name="Debelle F."/>
            <person name="Oldroyd G.E."/>
            <person name="Geurts R."/>
            <person name="Cannon S.B."/>
            <person name="Udvardi M.K."/>
            <person name="Benedito V.A."/>
            <person name="Mayer K.F."/>
            <person name="Gouzy J."/>
            <person name="Schoof H."/>
            <person name="Van de Peer Y."/>
            <person name="Proost S."/>
            <person name="Cook D.R."/>
            <person name="Meyers B.C."/>
            <person name="Spannagl M."/>
            <person name="Cheung F."/>
            <person name="De Mita S."/>
            <person name="Krishnakumar V."/>
            <person name="Gundlach H."/>
            <person name="Zhou S."/>
            <person name="Mudge J."/>
            <person name="Bharti A.K."/>
            <person name="Murray J.D."/>
            <person name="Naoumkina M.A."/>
            <person name="Rosen B."/>
            <person name="Silverstein K.A."/>
            <person name="Tang H."/>
            <person name="Rombauts S."/>
            <person name="Zhao P.X."/>
            <person name="Zhou P."/>
            <person name="Barbe V."/>
            <person name="Bardou P."/>
            <person name="Bechner M."/>
            <person name="Bellec A."/>
            <person name="Berger A."/>
            <person name="Berges H."/>
            <person name="Bidwell S."/>
            <person name="Bisseling T."/>
            <person name="Choisne N."/>
            <person name="Couloux A."/>
            <person name="Denny R."/>
            <person name="Deshpande S."/>
            <person name="Dai X."/>
            <person name="Doyle J.J."/>
            <person name="Dudez A.M."/>
            <person name="Farmer A.D."/>
            <person name="Fouteau S."/>
            <person name="Franken C."/>
            <person name="Gibelin C."/>
            <person name="Gish J."/>
            <person name="Goldstein S."/>
            <person name="Gonzalez A.J."/>
            <person name="Green P.J."/>
            <person name="Hallab A."/>
            <person name="Hartog M."/>
            <person name="Hua A."/>
            <person name="Humphray S.J."/>
            <person name="Jeong D.H."/>
            <person name="Jing Y."/>
            <person name="Jocker A."/>
            <person name="Kenton S.M."/>
            <person name="Kim D.J."/>
            <person name="Klee K."/>
            <person name="Lai H."/>
            <person name="Lang C."/>
            <person name="Lin S."/>
            <person name="Macmil S.L."/>
            <person name="Magdelenat G."/>
            <person name="Matthews L."/>
            <person name="McCorrison J."/>
            <person name="Monaghan E.L."/>
            <person name="Mun J.H."/>
            <person name="Najar F.Z."/>
            <person name="Nicholson C."/>
            <person name="Noirot C."/>
            <person name="O'Bleness M."/>
            <person name="Paule C.R."/>
            <person name="Poulain J."/>
            <person name="Prion F."/>
            <person name="Qin B."/>
            <person name="Qu C."/>
            <person name="Retzel E.F."/>
            <person name="Riddle C."/>
            <person name="Sallet E."/>
            <person name="Samain S."/>
            <person name="Samson N."/>
            <person name="Sanders I."/>
            <person name="Saurat O."/>
            <person name="Scarpelli C."/>
            <person name="Schiex T."/>
            <person name="Segurens B."/>
            <person name="Severin A.J."/>
            <person name="Sherrier D.J."/>
            <person name="Shi R."/>
            <person name="Sims S."/>
            <person name="Singer S.R."/>
            <person name="Sinharoy S."/>
            <person name="Sterck L."/>
            <person name="Viollet A."/>
            <person name="Wang B.B."/>
            <person name="Wang K."/>
            <person name="Wang M."/>
            <person name="Wang X."/>
            <person name="Warfsmann J."/>
            <person name="Weissenbach J."/>
            <person name="White D.D."/>
            <person name="White J.D."/>
            <person name="Wiley G.B."/>
            <person name="Wincker P."/>
            <person name="Xing Y."/>
            <person name="Yang L."/>
            <person name="Yao Z."/>
            <person name="Ying F."/>
            <person name="Zhai J."/>
            <person name="Zhou L."/>
            <person name="Zuber A."/>
            <person name="Denarie J."/>
            <person name="Dixon R.A."/>
            <person name="May G.D."/>
            <person name="Schwartz D.C."/>
            <person name="Rogers J."/>
            <person name="Quetier F."/>
            <person name="Town C.D."/>
            <person name="Roe B.A."/>
        </authorList>
    </citation>
    <scope>NUCLEOTIDE SEQUENCE [LARGE SCALE GENOMIC DNA]</scope>
    <source>
        <strain evidence="1">A17</strain>
        <strain evidence="3 4">cv. Jemalong A17</strain>
    </source>
</reference>
<proteinExistence type="predicted"/>
<reference evidence="1 4" key="2">
    <citation type="journal article" date="2014" name="BMC Genomics">
        <title>An improved genome release (version Mt4.0) for the model legume Medicago truncatula.</title>
        <authorList>
            <person name="Tang H."/>
            <person name="Krishnakumar V."/>
            <person name="Bidwell S."/>
            <person name="Rosen B."/>
            <person name="Chan A."/>
            <person name="Zhou S."/>
            <person name="Gentzbittel L."/>
            <person name="Childs K.L."/>
            <person name="Yandell M."/>
            <person name="Gundlach H."/>
            <person name="Mayer K.F."/>
            <person name="Schwartz D.C."/>
            <person name="Town C.D."/>
        </authorList>
    </citation>
    <scope>GENOME REANNOTATION</scope>
    <source>
        <strain evidence="1">A17</strain>
        <strain evidence="3 4">cv. Jemalong A17</strain>
    </source>
</reference>
<dbReference type="SUPFAM" id="SSF141562">
    <property type="entry name" value="At5g01610-like"/>
    <property type="match status" value="1"/>
</dbReference>
<dbReference type="Gene3D" id="2.30.240.10">
    <property type="entry name" value="At5g01610-like"/>
    <property type="match status" value="1"/>
</dbReference>
<dbReference type="EMBL" id="CM001218">
    <property type="protein sequence ID" value="KEH39272.1"/>
    <property type="molecule type" value="Genomic_DNA"/>
</dbReference>
<gene>
    <name evidence="3" type="primary">25487779</name>
    <name evidence="1" type="ordered locus">MTR_2g091210</name>
    <name evidence="2" type="ORF">MtrunA17_Chr2g0325561</name>
</gene>
<dbReference type="InterPro" id="IPR007493">
    <property type="entry name" value="DUF538"/>
</dbReference>
<dbReference type="Proteomes" id="UP000002051">
    <property type="component" value="Chromosome 2"/>
</dbReference>
<evidence type="ECO:0000313" key="1">
    <source>
        <dbReference type="EMBL" id="KEH39272.1"/>
    </source>
</evidence>
<dbReference type="Pfam" id="PF04398">
    <property type="entry name" value="DUF538"/>
    <property type="match status" value="1"/>
</dbReference>
<reference evidence="2" key="4">
    <citation type="journal article" date="2018" name="Nat. Plants">
        <title>Whole-genome landscape of Medicago truncatula symbiotic genes.</title>
        <authorList>
            <person name="Pecrix Y."/>
            <person name="Gamas P."/>
            <person name="Carrere S."/>
        </authorList>
    </citation>
    <scope>NUCLEOTIDE SEQUENCE</scope>
    <source>
        <tissue evidence="2">Leaves</tissue>
    </source>
</reference>
<dbReference type="Gramene" id="rna12092">
    <property type="protein sequence ID" value="RHN75838.1"/>
    <property type="gene ID" value="gene12092"/>
</dbReference>
<dbReference type="KEGG" id="mtr:25487779"/>
<sequence length="136" mass="15436">MAEKEGAIVKKGHDECLKMAISLLKEFEIPEGLLPVADIIEYGYVKATGYFWVLQKKKVEHKFNMINKVVSYDIEITGYISKKNIKMLKGVNVKELMLRPPINEIIVDEEPTGKIHFKSYGGITKTFPVEAFAVCQ</sequence>
<dbReference type="EMBL" id="PSQE01000002">
    <property type="protein sequence ID" value="RHN75838.1"/>
    <property type="molecule type" value="Genomic_DNA"/>
</dbReference>
<dbReference type="OrthoDB" id="1885001at2759"/>